<name>A0ACD3ZBR2_FUSSC</name>
<protein>
    <submittedName>
        <fullName evidence="1">Uncharacterized protein</fullName>
    </submittedName>
</protein>
<evidence type="ECO:0000313" key="2">
    <source>
        <dbReference type="Proteomes" id="UP000830768"/>
    </source>
</evidence>
<dbReference type="Proteomes" id="UP000830768">
    <property type="component" value="Chromosome 8"/>
</dbReference>
<dbReference type="EMBL" id="CP090036">
    <property type="protein sequence ID" value="UPK98527.1"/>
    <property type="molecule type" value="Genomic_DNA"/>
</dbReference>
<reference evidence="1" key="1">
    <citation type="submission" date="2021-11" db="EMBL/GenBank/DDBJ databases">
        <title>Fusarium solani-melongenae Genome sequencing and assembly.</title>
        <authorList>
            <person name="Xie S."/>
            <person name="Huang L."/>
            <person name="Zhang X."/>
        </authorList>
    </citation>
    <scope>NUCLEOTIDE SEQUENCE</scope>
    <source>
        <strain evidence="1">CRI 24-3</strain>
    </source>
</reference>
<gene>
    <name evidence="1" type="ORF">LCI18_009462</name>
</gene>
<accession>A0ACD3ZBR2</accession>
<organism evidence="1 2">
    <name type="scientific">Fusarium solani subsp. cucurbitae</name>
    <name type="common">Neocosmosporum cucurbitae</name>
    <dbReference type="NCBI Taxonomy" id="2747967"/>
    <lineage>
        <taxon>Eukaryota</taxon>
        <taxon>Fungi</taxon>
        <taxon>Dikarya</taxon>
        <taxon>Ascomycota</taxon>
        <taxon>Pezizomycotina</taxon>
        <taxon>Sordariomycetes</taxon>
        <taxon>Hypocreomycetidae</taxon>
        <taxon>Hypocreales</taxon>
        <taxon>Nectriaceae</taxon>
        <taxon>Fusarium</taxon>
        <taxon>Fusarium solani species complex</taxon>
    </lineage>
</organism>
<keyword evidence="2" id="KW-1185">Reference proteome</keyword>
<sequence length="105" mass="11522">MRAVQVKLRTWLLAVVKEQSTPCSSKNLISFINANCYIPIQLPSHQAPSRSGQVLRLTREREFAALSAFPGEIMANSRVLIDQQPASTSVASGICIEIRLGRALT</sequence>
<proteinExistence type="predicted"/>
<evidence type="ECO:0000313" key="1">
    <source>
        <dbReference type="EMBL" id="UPK98527.1"/>
    </source>
</evidence>